<name>A0A0A9XQW9_LYGHE</name>
<proteinExistence type="predicted"/>
<accession>A0A0A9XQW9</accession>
<protein>
    <submittedName>
        <fullName evidence="1">Rho GTPase-activating protein syd-1</fullName>
    </submittedName>
</protein>
<organism evidence="1">
    <name type="scientific">Lygus hesperus</name>
    <name type="common">Western plant bug</name>
    <dbReference type="NCBI Taxonomy" id="30085"/>
    <lineage>
        <taxon>Eukaryota</taxon>
        <taxon>Metazoa</taxon>
        <taxon>Ecdysozoa</taxon>
        <taxon>Arthropoda</taxon>
        <taxon>Hexapoda</taxon>
        <taxon>Insecta</taxon>
        <taxon>Pterygota</taxon>
        <taxon>Neoptera</taxon>
        <taxon>Paraneoptera</taxon>
        <taxon>Hemiptera</taxon>
        <taxon>Heteroptera</taxon>
        <taxon>Panheteroptera</taxon>
        <taxon>Cimicomorpha</taxon>
        <taxon>Miridae</taxon>
        <taxon>Mirini</taxon>
        <taxon>Lygus</taxon>
    </lineage>
</organism>
<evidence type="ECO:0000313" key="1">
    <source>
        <dbReference type="EMBL" id="JAG22026.1"/>
    </source>
</evidence>
<sequence>ASKTYGTLVASYSYHKLSPTCLSSHLENTHTRHNLQLLPASVDLHILTPRKHAHSTQPTATSSSCRPAHPHIEKIRHTSRPLQQLISSVDLPILSSQTTTSTTCLSCHHRQQLQRLQTATTPVIIDNGYNQLPILCRNLQLQPATADHTSN</sequence>
<gene>
    <name evidence="1" type="primary">syd-1_1</name>
    <name evidence="1" type="ORF">CM83_23251</name>
</gene>
<reference evidence="1" key="1">
    <citation type="journal article" date="2014" name="PLoS ONE">
        <title>Transcriptome-Based Identification of ABC Transporters in the Western Tarnished Plant Bug Lygus hesperus.</title>
        <authorList>
            <person name="Hull J.J."/>
            <person name="Chaney K."/>
            <person name="Geib S.M."/>
            <person name="Fabrick J.A."/>
            <person name="Brent C.S."/>
            <person name="Walsh D."/>
            <person name="Lavine L.C."/>
        </authorList>
    </citation>
    <scope>NUCLEOTIDE SEQUENCE</scope>
</reference>
<reference evidence="1" key="2">
    <citation type="submission" date="2014-07" db="EMBL/GenBank/DDBJ databases">
        <authorList>
            <person name="Hull J."/>
        </authorList>
    </citation>
    <scope>NUCLEOTIDE SEQUENCE</scope>
</reference>
<dbReference type="AlphaFoldDB" id="A0A0A9XQW9"/>
<dbReference type="EMBL" id="GBHO01021578">
    <property type="protein sequence ID" value="JAG22026.1"/>
    <property type="molecule type" value="Transcribed_RNA"/>
</dbReference>
<feature type="non-terminal residue" evidence="1">
    <location>
        <position position="1"/>
    </location>
</feature>